<dbReference type="WBParaSite" id="NBR_0000471701-mRNA-1">
    <property type="protein sequence ID" value="NBR_0000471701-mRNA-1"/>
    <property type="gene ID" value="NBR_0000471701"/>
</dbReference>
<accession>A0A0N4XQB5</accession>
<reference evidence="1 2" key="2">
    <citation type="submission" date="2018-11" db="EMBL/GenBank/DDBJ databases">
        <authorList>
            <consortium name="Pathogen Informatics"/>
        </authorList>
    </citation>
    <scope>NUCLEOTIDE SEQUENCE [LARGE SCALE GENOMIC DNA]</scope>
</reference>
<dbReference type="Proteomes" id="UP000271162">
    <property type="component" value="Unassembled WGS sequence"/>
</dbReference>
<keyword evidence="2" id="KW-1185">Reference proteome</keyword>
<name>A0A0N4XQB5_NIPBR</name>
<dbReference type="EMBL" id="UYSL01009412">
    <property type="protein sequence ID" value="VDL68307.1"/>
    <property type="molecule type" value="Genomic_DNA"/>
</dbReference>
<proteinExistence type="predicted"/>
<sequence>MATQKELLKEFSIQCRLAALDNKPLPTIQVGELEFSELPLFTPT</sequence>
<evidence type="ECO:0000313" key="1">
    <source>
        <dbReference type="EMBL" id="VDL68307.1"/>
    </source>
</evidence>
<gene>
    <name evidence="1" type="ORF">NBR_LOCUS4718</name>
</gene>
<dbReference type="AlphaFoldDB" id="A0A0N4XQB5"/>
<evidence type="ECO:0000313" key="3">
    <source>
        <dbReference type="WBParaSite" id="NBR_0000471701-mRNA-1"/>
    </source>
</evidence>
<evidence type="ECO:0000313" key="2">
    <source>
        <dbReference type="Proteomes" id="UP000271162"/>
    </source>
</evidence>
<organism evidence="3">
    <name type="scientific">Nippostrongylus brasiliensis</name>
    <name type="common">Rat hookworm</name>
    <dbReference type="NCBI Taxonomy" id="27835"/>
    <lineage>
        <taxon>Eukaryota</taxon>
        <taxon>Metazoa</taxon>
        <taxon>Ecdysozoa</taxon>
        <taxon>Nematoda</taxon>
        <taxon>Chromadorea</taxon>
        <taxon>Rhabditida</taxon>
        <taxon>Rhabditina</taxon>
        <taxon>Rhabditomorpha</taxon>
        <taxon>Strongyloidea</taxon>
        <taxon>Heligmosomidae</taxon>
        <taxon>Nippostrongylus</taxon>
    </lineage>
</organism>
<protein>
    <submittedName>
        <fullName evidence="3">AAA family ATPase</fullName>
    </submittedName>
</protein>
<reference evidence="3" key="1">
    <citation type="submission" date="2017-02" db="UniProtKB">
        <authorList>
            <consortium name="WormBaseParasite"/>
        </authorList>
    </citation>
    <scope>IDENTIFICATION</scope>
</reference>